<keyword evidence="2" id="KW-0143">Chaperone</keyword>
<dbReference type="InterPro" id="IPR036386">
    <property type="entry name" value="HscB_C_sf"/>
</dbReference>
<dbReference type="PANTHER" id="PTHR14021:SF15">
    <property type="entry name" value="IRON-SULFUR CLUSTER CO-CHAPERONE PROTEIN HSCB"/>
    <property type="match status" value="1"/>
</dbReference>
<dbReference type="PANTHER" id="PTHR14021">
    <property type="entry name" value="IRON-SULFUR CLUSTER CO-CHAPERONE PROTEIN HSCB"/>
    <property type="match status" value="1"/>
</dbReference>
<dbReference type="GO" id="GO:0005739">
    <property type="term" value="C:mitochondrion"/>
    <property type="evidence" value="ECO:0007669"/>
    <property type="project" value="TreeGrafter"/>
</dbReference>
<evidence type="ECO:0000259" key="4">
    <source>
        <dbReference type="Pfam" id="PF07743"/>
    </source>
</evidence>
<dbReference type="InterPro" id="IPR004640">
    <property type="entry name" value="HscB"/>
</dbReference>
<reference evidence="5 6" key="1">
    <citation type="submission" date="2019-03" db="EMBL/GenBank/DDBJ databases">
        <title>Sequencing 23 genomes of Wallemia ichthyophaga.</title>
        <authorList>
            <person name="Gostincar C."/>
        </authorList>
    </citation>
    <scope>NUCLEOTIDE SEQUENCE [LARGE SCALE GENOMIC DNA]</scope>
    <source>
        <strain evidence="5 6">EXF-5753</strain>
    </source>
</reference>
<accession>A0A4T0FN12</accession>
<dbReference type="GO" id="GO:0051259">
    <property type="term" value="P:protein complex oligomerization"/>
    <property type="evidence" value="ECO:0007669"/>
    <property type="project" value="InterPro"/>
</dbReference>
<dbReference type="Pfam" id="PF07743">
    <property type="entry name" value="HSCB_C"/>
    <property type="match status" value="1"/>
</dbReference>
<proteinExistence type="inferred from homology"/>
<evidence type="ECO:0000313" key="5">
    <source>
        <dbReference type="EMBL" id="TIA88176.1"/>
    </source>
</evidence>
<evidence type="ECO:0000256" key="1">
    <source>
        <dbReference type="ARBA" id="ARBA00010476"/>
    </source>
</evidence>
<dbReference type="Gene3D" id="1.20.1280.20">
    <property type="entry name" value="HscB, C-terminal domain"/>
    <property type="match status" value="1"/>
</dbReference>
<keyword evidence="3" id="KW-0175">Coiled coil</keyword>
<dbReference type="NCBIfam" id="TIGR00714">
    <property type="entry name" value="hscB"/>
    <property type="match status" value="1"/>
</dbReference>
<dbReference type="Proteomes" id="UP000310189">
    <property type="component" value="Unassembled WGS sequence"/>
</dbReference>
<protein>
    <recommendedName>
        <fullName evidence="4">Co-chaperone HscB C-terminal oligomerisation domain-containing protein</fullName>
    </recommendedName>
</protein>
<dbReference type="GO" id="GO:0051087">
    <property type="term" value="F:protein-folding chaperone binding"/>
    <property type="evidence" value="ECO:0007669"/>
    <property type="project" value="InterPro"/>
</dbReference>
<dbReference type="GO" id="GO:0044571">
    <property type="term" value="P:[2Fe-2S] cluster assembly"/>
    <property type="evidence" value="ECO:0007669"/>
    <property type="project" value="InterPro"/>
</dbReference>
<evidence type="ECO:0000256" key="3">
    <source>
        <dbReference type="SAM" id="Coils"/>
    </source>
</evidence>
<sequence>MNCGRRMFNKLGADTDHNNHANISSQINKSYETLLNPLSRAVHLLELNGIEIAEADSIQDTSLLIEVLDLREQLEDAETEDQVAELRQENQESITQTIQHLSQAFQDQDLQQAKNFTIKLRYLTNLDTAARDWQPNTPITLHH</sequence>
<comment type="caution">
    <text evidence="5">The sequence shown here is derived from an EMBL/GenBank/DDBJ whole genome shotgun (WGS) entry which is preliminary data.</text>
</comment>
<dbReference type="GO" id="GO:0001671">
    <property type="term" value="F:ATPase activator activity"/>
    <property type="evidence" value="ECO:0007669"/>
    <property type="project" value="InterPro"/>
</dbReference>
<dbReference type="AlphaFoldDB" id="A0A4T0FN12"/>
<comment type="similarity">
    <text evidence="1">Belongs to the HscB family.</text>
</comment>
<dbReference type="InterPro" id="IPR036869">
    <property type="entry name" value="J_dom_sf"/>
</dbReference>
<evidence type="ECO:0000256" key="2">
    <source>
        <dbReference type="ARBA" id="ARBA00023186"/>
    </source>
</evidence>
<name>A0A4T0FN12_9BASI</name>
<gene>
    <name evidence="5" type="ORF">E3P99_02726</name>
</gene>
<dbReference type="EMBL" id="SPNW01000041">
    <property type="protein sequence ID" value="TIA88176.1"/>
    <property type="molecule type" value="Genomic_DNA"/>
</dbReference>
<keyword evidence="6" id="KW-1185">Reference proteome</keyword>
<dbReference type="OrthoDB" id="448954at2759"/>
<dbReference type="InterPro" id="IPR009073">
    <property type="entry name" value="HscB_oligo_C"/>
</dbReference>
<feature type="coiled-coil region" evidence="3">
    <location>
        <begin position="67"/>
        <end position="96"/>
    </location>
</feature>
<organism evidence="5 6">
    <name type="scientific">Wallemia hederae</name>
    <dbReference type="NCBI Taxonomy" id="1540922"/>
    <lineage>
        <taxon>Eukaryota</taxon>
        <taxon>Fungi</taxon>
        <taxon>Dikarya</taxon>
        <taxon>Basidiomycota</taxon>
        <taxon>Wallemiomycotina</taxon>
        <taxon>Wallemiomycetes</taxon>
        <taxon>Wallemiales</taxon>
        <taxon>Wallemiaceae</taxon>
        <taxon>Wallemia</taxon>
    </lineage>
</organism>
<dbReference type="SUPFAM" id="SSF47144">
    <property type="entry name" value="HSC20 (HSCB), C-terminal oligomerisation domain"/>
    <property type="match status" value="1"/>
</dbReference>
<feature type="domain" description="Co-chaperone HscB C-terminal oligomerisation" evidence="4">
    <location>
        <begin position="59"/>
        <end position="129"/>
    </location>
</feature>
<evidence type="ECO:0000313" key="6">
    <source>
        <dbReference type="Proteomes" id="UP000310189"/>
    </source>
</evidence>
<dbReference type="Gene3D" id="1.10.287.110">
    <property type="entry name" value="DnaJ domain"/>
    <property type="match status" value="1"/>
</dbReference>